<evidence type="ECO:0000313" key="2">
    <source>
        <dbReference type="EMBL" id="NVO85747.1"/>
    </source>
</evidence>
<sequence length="311" mass="34270">MRLRSILLLVLPGLVAACEPGLGSGPRVQFVADSRLTATARRLTTPADTVTTRIYARADEDDDSPLERLLITVTYDPVPEPIIYSLFPEDRPKVDLVYLDSTVSSLSELVFQSTQPTRSTAGAETWRYEAFDAENRKGARSLRLYLPRADSLAVFHSYSVTLDAPRAGVSDTRRFLALREGLALPGFSVRNLPANQQRIDLIYQVDNTTNAPILSLPTEESLKLTWPQPRTTQIRSTSLDSIAFQGAGTAQQLQAAYESGNDFGRPTTTGALRRGQVLAFLTPEGKPGLLRVQRIGTTNRRQLTVQVRVGK</sequence>
<evidence type="ECO:0000313" key="3">
    <source>
        <dbReference type="Proteomes" id="UP000626554"/>
    </source>
</evidence>
<dbReference type="RefSeq" id="WP_176900440.1">
    <property type="nucleotide sequence ID" value="NZ_JABKAV010000040.1"/>
</dbReference>
<comment type="caution">
    <text evidence="2">The sequence shown here is derived from an EMBL/GenBank/DDBJ whole genome shotgun (WGS) entry which is preliminary data.</text>
</comment>
<organism evidence="2 3">
    <name type="scientific">Hymenobacter terrestris</name>
    <dbReference type="NCBI Taxonomy" id="2748310"/>
    <lineage>
        <taxon>Bacteria</taxon>
        <taxon>Pseudomonadati</taxon>
        <taxon>Bacteroidota</taxon>
        <taxon>Cytophagia</taxon>
        <taxon>Cytophagales</taxon>
        <taxon>Hymenobacteraceae</taxon>
        <taxon>Hymenobacter</taxon>
    </lineage>
</organism>
<accession>A0ABX2Q473</accession>
<keyword evidence="1" id="KW-0732">Signal</keyword>
<feature type="chain" id="PRO_5045932799" description="DUF4138 domain-containing protein" evidence="1">
    <location>
        <begin position="18"/>
        <end position="311"/>
    </location>
</feature>
<gene>
    <name evidence="2" type="ORF">HW556_12735</name>
</gene>
<keyword evidence="3" id="KW-1185">Reference proteome</keyword>
<dbReference type="EMBL" id="JABKAV010000040">
    <property type="protein sequence ID" value="NVO85747.1"/>
    <property type="molecule type" value="Genomic_DNA"/>
</dbReference>
<evidence type="ECO:0008006" key="4">
    <source>
        <dbReference type="Google" id="ProtNLM"/>
    </source>
</evidence>
<dbReference type="Proteomes" id="UP000626554">
    <property type="component" value="Unassembled WGS sequence"/>
</dbReference>
<protein>
    <recommendedName>
        <fullName evidence="4">DUF4138 domain-containing protein</fullName>
    </recommendedName>
</protein>
<feature type="signal peptide" evidence="1">
    <location>
        <begin position="1"/>
        <end position="17"/>
    </location>
</feature>
<evidence type="ECO:0000256" key="1">
    <source>
        <dbReference type="SAM" id="SignalP"/>
    </source>
</evidence>
<proteinExistence type="predicted"/>
<name>A0ABX2Q473_9BACT</name>
<reference evidence="2 3" key="1">
    <citation type="submission" date="2020-05" db="EMBL/GenBank/DDBJ databases">
        <title>Hymenobacter terrestris sp. nov. and Hymenobacter lapidiphilus sp. nov., isolated from regoliths in Antarctica.</title>
        <authorList>
            <person name="Sedlacek I."/>
            <person name="Pantucek R."/>
            <person name="Zeman M."/>
            <person name="Holochova P."/>
            <person name="Kralova S."/>
            <person name="Stankova E."/>
            <person name="Sedo O."/>
            <person name="Micenkova L."/>
            <person name="Svec P."/>
            <person name="Gupta V."/>
            <person name="Sood U."/>
            <person name="Korpole U.S."/>
            <person name="Lal R."/>
        </authorList>
    </citation>
    <scope>NUCLEOTIDE SEQUENCE [LARGE SCALE GENOMIC DNA]</scope>
    <source>
        <strain evidence="2 3">P5252</strain>
    </source>
</reference>
<dbReference type="PROSITE" id="PS51257">
    <property type="entry name" value="PROKAR_LIPOPROTEIN"/>
    <property type="match status" value="1"/>
</dbReference>